<keyword evidence="4 9" id="KW-0547">Nucleotide-binding</keyword>
<sequence>MCGINGIIARHSLKENELNAILTKMNNLIIHRGPDQDGVFCEEHSDVSVGMAMRRLSIIDLKSGKQPIFTDDKKIVIVFNGEIYNYKVLKAKLEAEGVTFHTTSDTEVIIKLYEKYGVESFKWLDGMFAFSIYDKKLNKLFITRDFFGEKPLYYTQSDTQFLWASELKSIINTLNFTPAISKKGLNLYFRLTYIPAPHTIYDNIFKLEANHYIEYDLTSHTTSITKINAEPVPTKQNISFDDAKAKTKELVYNSVNSRSISDVALGTFLSGGVDSSIISLCLSQATDRKIDTFSIGFKKAAYDESDKSRVVAKMLNSNHHEFIIDEDDLKHNIHDILVNFDEPFSDTAALPTHLLSNRTRQHVTVALTGDGGDEVFGGYNKYYIGKMNKRYTSLVPEFLHKSVLKHSKNFLIEKDDARGRKFRIKKLLHAINYKGDFYWDIISLANTNNEISEILNSDYLEHDLFQEYKDVLNMDKAETLTDFRQVDKVLSLEGGMLAKVDRTSMMNSLECRAPFLNKDLWEFTNSLPEDYLMKGWNKKYILKEAFKDQFPEEFLEKSKSGFGSPTGDWLRQSLRKELESYIEPKHLESQGIFNTNIITKLVQDHLDSKKDSTFRVWSFYCFQKWYAYNYLKQSNV</sequence>
<keyword evidence="8" id="KW-0061">Asparagine biosynthesis</keyword>
<keyword evidence="15" id="KW-1185">Reference proteome</keyword>
<feature type="domain" description="Glutamine amidotransferase type-2" evidence="11">
    <location>
        <begin position="2"/>
        <end position="218"/>
    </location>
</feature>
<protein>
    <recommendedName>
        <fullName evidence="3">asparagine synthase (glutamine-hydrolyzing)</fullName>
        <ecNumber evidence="3">6.3.5.4</ecNumber>
    </recommendedName>
</protein>
<dbReference type="EMBL" id="JAUSUU010000015">
    <property type="protein sequence ID" value="MDQ0337186.1"/>
    <property type="molecule type" value="Genomic_DNA"/>
</dbReference>
<evidence type="ECO:0000259" key="11">
    <source>
        <dbReference type="PROSITE" id="PS51278"/>
    </source>
</evidence>
<reference evidence="12" key="1">
    <citation type="submission" date="2021-03" db="EMBL/GenBank/DDBJ databases">
        <title>Genomic Encyclopedia of Type Strains, Phase IV (KMG-IV): sequencing the most valuable type-strain genomes for metagenomic binning, comparative biology and taxonomic classification.</title>
        <authorList>
            <person name="Goeker M."/>
        </authorList>
    </citation>
    <scope>NUCLEOTIDE SEQUENCE</scope>
    <source>
        <strain evidence="12">DSM 15523</strain>
        <strain evidence="13 15">DSM 16476</strain>
    </source>
</reference>
<comment type="catalytic activity">
    <reaction evidence="7">
        <text>L-aspartate + L-glutamine + ATP + H2O = L-asparagine + L-glutamate + AMP + diphosphate + H(+)</text>
        <dbReference type="Rhea" id="RHEA:12228"/>
        <dbReference type="ChEBI" id="CHEBI:15377"/>
        <dbReference type="ChEBI" id="CHEBI:15378"/>
        <dbReference type="ChEBI" id="CHEBI:29985"/>
        <dbReference type="ChEBI" id="CHEBI:29991"/>
        <dbReference type="ChEBI" id="CHEBI:30616"/>
        <dbReference type="ChEBI" id="CHEBI:33019"/>
        <dbReference type="ChEBI" id="CHEBI:58048"/>
        <dbReference type="ChEBI" id="CHEBI:58359"/>
        <dbReference type="ChEBI" id="CHEBI:456215"/>
        <dbReference type="EC" id="6.3.5.4"/>
    </reaction>
</comment>
<dbReference type="PANTHER" id="PTHR43284">
    <property type="entry name" value="ASPARAGINE SYNTHETASE (GLUTAMINE-HYDROLYZING)"/>
    <property type="match status" value="1"/>
</dbReference>
<keyword evidence="6 8" id="KW-0315">Glutamine amidotransferase</keyword>
<dbReference type="PIRSF" id="PIRSF001589">
    <property type="entry name" value="Asn_synthetase_glu-h"/>
    <property type="match status" value="1"/>
</dbReference>
<dbReference type="GO" id="GO:0006529">
    <property type="term" value="P:asparagine biosynthetic process"/>
    <property type="evidence" value="ECO:0007669"/>
    <property type="project" value="UniProtKB-KW"/>
</dbReference>
<dbReference type="Proteomes" id="UP001138672">
    <property type="component" value="Unassembled WGS sequence"/>
</dbReference>
<dbReference type="InterPro" id="IPR001962">
    <property type="entry name" value="Asn_synthase"/>
</dbReference>
<dbReference type="Pfam" id="PF00733">
    <property type="entry name" value="Asn_synthase"/>
    <property type="match status" value="1"/>
</dbReference>
<dbReference type="OrthoDB" id="9763290at2"/>
<dbReference type="Proteomes" id="UP001231587">
    <property type="component" value="Unassembled WGS sequence"/>
</dbReference>
<evidence type="ECO:0000313" key="14">
    <source>
        <dbReference type="Proteomes" id="UP001138672"/>
    </source>
</evidence>
<keyword evidence="5 9" id="KW-0067">ATP-binding</keyword>
<dbReference type="InterPro" id="IPR014729">
    <property type="entry name" value="Rossmann-like_a/b/a_fold"/>
</dbReference>
<dbReference type="Gene3D" id="3.40.50.620">
    <property type="entry name" value="HUPs"/>
    <property type="match status" value="2"/>
</dbReference>
<dbReference type="InterPro" id="IPR051786">
    <property type="entry name" value="ASN_synthetase/amidase"/>
</dbReference>
<feature type="binding site" evidence="9">
    <location>
        <position position="105"/>
    </location>
    <ligand>
        <name>L-glutamine</name>
        <dbReference type="ChEBI" id="CHEBI:58359"/>
    </ligand>
</feature>
<dbReference type="EC" id="6.3.5.4" evidence="3"/>
<keyword evidence="12" id="KW-0436">Ligase</keyword>
<dbReference type="Gene3D" id="3.60.20.10">
    <property type="entry name" value="Glutamine Phosphoribosylpyrophosphate, subunit 1, domain 1"/>
    <property type="match status" value="1"/>
</dbReference>
<dbReference type="RefSeq" id="WP_057782119.1">
    <property type="nucleotide sequence ID" value="NZ_JAGGJQ010000014.1"/>
</dbReference>
<dbReference type="InterPro" id="IPR029055">
    <property type="entry name" value="Ntn_hydrolases_N"/>
</dbReference>
<evidence type="ECO:0000256" key="3">
    <source>
        <dbReference type="ARBA" id="ARBA00012737"/>
    </source>
</evidence>
<evidence type="ECO:0000256" key="5">
    <source>
        <dbReference type="ARBA" id="ARBA00022840"/>
    </source>
</evidence>
<feature type="active site" description="For GATase activity" evidence="8">
    <location>
        <position position="2"/>
    </location>
</feature>
<dbReference type="Pfam" id="PF13537">
    <property type="entry name" value="GATase_7"/>
    <property type="match status" value="1"/>
</dbReference>
<dbReference type="NCBIfam" id="TIGR01536">
    <property type="entry name" value="asn_synth_AEB"/>
    <property type="match status" value="1"/>
</dbReference>
<dbReference type="EMBL" id="JAGGJQ010000014">
    <property type="protein sequence ID" value="MBP1841708.1"/>
    <property type="molecule type" value="Genomic_DNA"/>
</dbReference>
<dbReference type="CDD" id="cd01991">
    <property type="entry name" value="Asn_synthase_B_C"/>
    <property type="match status" value="1"/>
</dbReference>
<evidence type="ECO:0000313" key="12">
    <source>
        <dbReference type="EMBL" id="MBP1841708.1"/>
    </source>
</evidence>
<name>A0A9X0YPK4_9FLAO</name>
<dbReference type="InterPro" id="IPR006426">
    <property type="entry name" value="Asn_synth_AEB"/>
</dbReference>
<accession>A0A9X0YPK4</accession>
<evidence type="ECO:0000256" key="10">
    <source>
        <dbReference type="PIRSR" id="PIRSR001589-3"/>
    </source>
</evidence>
<evidence type="ECO:0000256" key="6">
    <source>
        <dbReference type="ARBA" id="ARBA00022962"/>
    </source>
</evidence>
<evidence type="ECO:0000256" key="1">
    <source>
        <dbReference type="ARBA" id="ARBA00005187"/>
    </source>
</evidence>
<dbReference type="CDD" id="cd00712">
    <property type="entry name" value="AsnB"/>
    <property type="match status" value="1"/>
</dbReference>
<dbReference type="SUPFAM" id="SSF52402">
    <property type="entry name" value="Adenine nucleotide alpha hydrolases-like"/>
    <property type="match status" value="1"/>
</dbReference>
<gene>
    <name evidence="12" type="ORF">J2Z56_003646</name>
    <name evidence="13" type="ORF">J2Z57_003648</name>
</gene>
<comment type="caution">
    <text evidence="12">The sequence shown here is derived from an EMBL/GenBank/DDBJ whole genome shotgun (WGS) entry which is preliminary data.</text>
</comment>
<evidence type="ECO:0000256" key="7">
    <source>
        <dbReference type="ARBA" id="ARBA00048741"/>
    </source>
</evidence>
<evidence type="ECO:0000256" key="2">
    <source>
        <dbReference type="ARBA" id="ARBA00005752"/>
    </source>
</evidence>
<feature type="binding site" evidence="9">
    <location>
        <position position="295"/>
    </location>
    <ligand>
        <name>ATP</name>
        <dbReference type="ChEBI" id="CHEBI:30616"/>
    </ligand>
</feature>
<feature type="site" description="Important for beta-aspartyl-AMP intermediate formation" evidence="10">
    <location>
        <position position="370"/>
    </location>
</feature>
<organism evidence="12 14">
    <name type="scientific">Formosa algae</name>
    <dbReference type="NCBI Taxonomy" id="225843"/>
    <lineage>
        <taxon>Bacteria</taxon>
        <taxon>Pseudomonadati</taxon>
        <taxon>Bacteroidota</taxon>
        <taxon>Flavobacteriia</taxon>
        <taxon>Flavobacteriales</taxon>
        <taxon>Flavobacteriaceae</taxon>
        <taxon>Formosa</taxon>
    </lineage>
</organism>
<dbReference type="InterPro" id="IPR033738">
    <property type="entry name" value="AsnB_N"/>
</dbReference>
<dbReference type="GO" id="GO:0005524">
    <property type="term" value="F:ATP binding"/>
    <property type="evidence" value="ECO:0007669"/>
    <property type="project" value="UniProtKB-KW"/>
</dbReference>
<proteinExistence type="inferred from homology"/>
<evidence type="ECO:0000313" key="15">
    <source>
        <dbReference type="Proteomes" id="UP001231587"/>
    </source>
</evidence>
<dbReference type="AlphaFoldDB" id="A0A9X0YPK4"/>
<comment type="pathway">
    <text evidence="1">Amino-acid biosynthesis; L-asparagine biosynthesis; L-asparagine from L-aspartate (L-Gln route): step 1/1.</text>
</comment>
<comment type="similarity">
    <text evidence="2">Belongs to the asparagine synthetase family.</text>
</comment>
<dbReference type="InterPro" id="IPR017932">
    <property type="entry name" value="GATase_2_dom"/>
</dbReference>
<evidence type="ECO:0000313" key="13">
    <source>
        <dbReference type="EMBL" id="MDQ0337186.1"/>
    </source>
</evidence>
<dbReference type="GO" id="GO:0005829">
    <property type="term" value="C:cytosol"/>
    <property type="evidence" value="ECO:0007669"/>
    <property type="project" value="TreeGrafter"/>
</dbReference>
<keyword evidence="8" id="KW-0028">Amino-acid biosynthesis</keyword>
<dbReference type="SUPFAM" id="SSF56235">
    <property type="entry name" value="N-terminal nucleophile aminohydrolases (Ntn hydrolases)"/>
    <property type="match status" value="1"/>
</dbReference>
<dbReference type="PANTHER" id="PTHR43284:SF1">
    <property type="entry name" value="ASPARAGINE SYNTHETASE"/>
    <property type="match status" value="1"/>
</dbReference>
<dbReference type="PROSITE" id="PS51278">
    <property type="entry name" value="GATASE_TYPE_2"/>
    <property type="match status" value="1"/>
</dbReference>
<evidence type="ECO:0000256" key="8">
    <source>
        <dbReference type="PIRSR" id="PIRSR001589-1"/>
    </source>
</evidence>
<evidence type="ECO:0000256" key="9">
    <source>
        <dbReference type="PIRSR" id="PIRSR001589-2"/>
    </source>
</evidence>
<dbReference type="GO" id="GO:0004066">
    <property type="term" value="F:asparagine synthase (glutamine-hydrolyzing) activity"/>
    <property type="evidence" value="ECO:0007669"/>
    <property type="project" value="UniProtKB-EC"/>
</dbReference>
<evidence type="ECO:0000256" key="4">
    <source>
        <dbReference type="ARBA" id="ARBA00022741"/>
    </source>
</evidence>